<dbReference type="Proteomes" id="UP000308652">
    <property type="component" value="Unassembled WGS sequence"/>
</dbReference>
<dbReference type="PROSITE" id="PS50011">
    <property type="entry name" value="PROTEIN_KINASE_DOM"/>
    <property type="match status" value="1"/>
</dbReference>
<dbReference type="PANTHER" id="PTHR44329">
    <property type="entry name" value="SERINE/THREONINE-PROTEIN KINASE TNNI3K-RELATED"/>
    <property type="match status" value="1"/>
</dbReference>
<dbReference type="SUPFAM" id="SSF56112">
    <property type="entry name" value="Protein kinase-like (PK-like)"/>
    <property type="match status" value="1"/>
</dbReference>
<evidence type="ECO:0000259" key="1">
    <source>
        <dbReference type="PROSITE" id="PS50011"/>
    </source>
</evidence>
<evidence type="ECO:0000313" key="2">
    <source>
        <dbReference type="EMBL" id="TFK32460.1"/>
    </source>
</evidence>
<dbReference type="GO" id="GO:0004674">
    <property type="term" value="F:protein serine/threonine kinase activity"/>
    <property type="evidence" value="ECO:0007669"/>
    <property type="project" value="TreeGrafter"/>
</dbReference>
<dbReference type="STRING" id="68775.A0A5C3LI49"/>
<keyword evidence="2" id="KW-0418">Kinase</keyword>
<dbReference type="InterPro" id="IPR011009">
    <property type="entry name" value="Kinase-like_dom_sf"/>
</dbReference>
<protein>
    <submittedName>
        <fullName evidence="2">Kinase-like domain-containing protein</fullName>
    </submittedName>
</protein>
<sequence length="291" mass="32607">MDEKLAPLPLRMIRHYNIAVPPSVPPLLSTTFSVIRQGDWEGHTIAVKQVRVYGAAGVVSRIKEDVLNAFKSTPENIFPSTHPDNGIMPLCLVQSIDKLPFVTFISPWMENGSVLDYVAKGCSRVEKLSLILQVARALKLLHENNIVHGNICPGNILITDLGEAVITDCGMRTILSHIFTNVIDRYSAPECVFNFERAELTTMSDVWSFGCVAMELLLEIKPFSACHTDAEIAISLHEQRAPFGNTLMPTVKGSLERLWDILVACFDYNPEARPDMKTLYSNMIQWVEMFK</sequence>
<dbReference type="InterPro" id="IPR051681">
    <property type="entry name" value="Ser/Thr_Kinases-Pseudokinases"/>
</dbReference>
<keyword evidence="3" id="KW-1185">Reference proteome</keyword>
<gene>
    <name evidence="2" type="ORF">BDQ12DRAFT_671054</name>
</gene>
<dbReference type="PIRSF" id="PIRSF000654">
    <property type="entry name" value="Integrin-linked_kinase"/>
    <property type="match status" value="1"/>
</dbReference>
<dbReference type="Pfam" id="PF07714">
    <property type="entry name" value="PK_Tyr_Ser-Thr"/>
    <property type="match status" value="1"/>
</dbReference>
<organism evidence="2 3">
    <name type="scientific">Crucibulum laeve</name>
    <dbReference type="NCBI Taxonomy" id="68775"/>
    <lineage>
        <taxon>Eukaryota</taxon>
        <taxon>Fungi</taxon>
        <taxon>Dikarya</taxon>
        <taxon>Basidiomycota</taxon>
        <taxon>Agaricomycotina</taxon>
        <taxon>Agaricomycetes</taxon>
        <taxon>Agaricomycetidae</taxon>
        <taxon>Agaricales</taxon>
        <taxon>Agaricineae</taxon>
        <taxon>Nidulariaceae</taxon>
        <taxon>Crucibulum</taxon>
    </lineage>
</organism>
<evidence type="ECO:0000313" key="3">
    <source>
        <dbReference type="Proteomes" id="UP000308652"/>
    </source>
</evidence>
<proteinExistence type="predicted"/>
<feature type="domain" description="Protein kinase" evidence="1">
    <location>
        <begin position="21"/>
        <end position="287"/>
    </location>
</feature>
<dbReference type="EMBL" id="ML213674">
    <property type="protein sequence ID" value="TFK32460.1"/>
    <property type="molecule type" value="Genomic_DNA"/>
</dbReference>
<dbReference type="OrthoDB" id="346907at2759"/>
<reference evidence="2 3" key="1">
    <citation type="journal article" date="2019" name="Nat. Ecol. Evol.">
        <title>Megaphylogeny resolves global patterns of mushroom evolution.</title>
        <authorList>
            <person name="Varga T."/>
            <person name="Krizsan K."/>
            <person name="Foldi C."/>
            <person name="Dima B."/>
            <person name="Sanchez-Garcia M."/>
            <person name="Sanchez-Ramirez S."/>
            <person name="Szollosi G.J."/>
            <person name="Szarkandi J.G."/>
            <person name="Papp V."/>
            <person name="Albert L."/>
            <person name="Andreopoulos W."/>
            <person name="Angelini C."/>
            <person name="Antonin V."/>
            <person name="Barry K.W."/>
            <person name="Bougher N.L."/>
            <person name="Buchanan P."/>
            <person name="Buyck B."/>
            <person name="Bense V."/>
            <person name="Catcheside P."/>
            <person name="Chovatia M."/>
            <person name="Cooper J."/>
            <person name="Damon W."/>
            <person name="Desjardin D."/>
            <person name="Finy P."/>
            <person name="Geml J."/>
            <person name="Haridas S."/>
            <person name="Hughes K."/>
            <person name="Justo A."/>
            <person name="Karasinski D."/>
            <person name="Kautmanova I."/>
            <person name="Kiss B."/>
            <person name="Kocsube S."/>
            <person name="Kotiranta H."/>
            <person name="LaButti K.M."/>
            <person name="Lechner B.E."/>
            <person name="Liimatainen K."/>
            <person name="Lipzen A."/>
            <person name="Lukacs Z."/>
            <person name="Mihaltcheva S."/>
            <person name="Morgado L.N."/>
            <person name="Niskanen T."/>
            <person name="Noordeloos M.E."/>
            <person name="Ohm R.A."/>
            <person name="Ortiz-Santana B."/>
            <person name="Ovrebo C."/>
            <person name="Racz N."/>
            <person name="Riley R."/>
            <person name="Savchenko A."/>
            <person name="Shiryaev A."/>
            <person name="Soop K."/>
            <person name="Spirin V."/>
            <person name="Szebenyi C."/>
            <person name="Tomsovsky M."/>
            <person name="Tulloss R.E."/>
            <person name="Uehling J."/>
            <person name="Grigoriev I.V."/>
            <person name="Vagvolgyi C."/>
            <person name="Papp T."/>
            <person name="Martin F.M."/>
            <person name="Miettinen O."/>
            <person name="Hibbett D.S."/>
            <person name="Nagy L.G."/>
        </authorList>
    </citation>
    <scope>NUCLEOTIDE SEQUENCE [LARGE SCALE GENOMIC DNA]</scope>
    <source>
        <strain evidence="2 3">CBS 166.37</strain>
    </source>
</reference>
<name>A0A5C3LI49_9AGAR</name>
<keyword evidence="2" id="KW-0808">Transferase</keyword>
<dbReference type="InterPro" id="IPR000719">
    <property type="entry name" value="Prot_kinase_dom"/>
</dbReference>
<dbReference type="CDD" id="cd00180">
    <property type="entry name" value="PKc"/>
    <property type="match status" value="1"/>
</dbReference>
<dbReference type="GO" id="GO:0005524">
    <property type="term" value="F:ATP binding"/>
    <property type="evidence" value="ECO:0007669"/>
    <property type="project" value="InterPro"/>
</dbReference>
<dbReference type="InterPro" id="IPR001245">
    <property type="entry name" value="Ser-Thr/Tyr_kinase_cat_dom"/>
</dbReference>
<dbReference type="AlphaFoldDB" id="A0A5C3LI49"/>
<accession>A0A5C3LI49</accession>
<dbReference type="Gene3D" id="1.10.510.10">
    <property type="entry name" value="Transferase(Phosphotransferase) domain 1"/>
    <property type="match status" value="1"/>
</dbReference>